<feature type="transmembrane region" description="Helical" evidence="6">
    <location>
        <begin position="82"/>
        <end position="115"/>
    </location>
</feature>
<keyword evidence="9" id="KW-1185">Reference proteome</keyword>
<comment type="similarity">
    <text evidence="5">Belongs to the SAT4 family.</text>
</comment>
<dbReference type="GO" id="GO:0016020">
    <property type="term" value="C:membrane"/>
    <property type="evidence" value="ECO:0007669"/>
    <property type="project" value="UniProtKB-SubCell"/>
</dbReference>
<evidence type="ECO:0000256" key="4">
    <source>
        <dbReference type="ARBA" id="ARBA00023136"/>
    </source>
</evidence>
<reference evidence="8" key="1">
    <citation type="submission" date="2021-07" db="EMBL/GenBank/DDBJ databases">
        <title>Elsinoe batatas strain:CRI-CJ2 Genome sequencing and assembly.</title>
        <authorList>
            <person name="Huang L."/>
        </authorList>
    </citation>
    <scope>NUCLEOTIDE SEQUENCE</scope>
    <source>
        <strain evidence="8">CRI-CJ2</strain>
    </source>
</reference>
<protein>
    <recommendedName>
        <fullName evidence="7">Rhodopsin domain-containing protein</fullName>
    </recommendedName>
</protein>
<dbReference type="EMBL" id="JAESVG020000004">
    <property type="protein sequence ID" value="KAG8627907.1"/>
    <property type="molecule type" value="Genomic_DNA"/>
</dbReference>
<evidence type="ECO:0000256" key="1">
    <source>
        <dbReference type="ARBA" id="ARBA00004141"/>
    </source>
</evidence>
<sequence length="309" mass="33842">MLPDRAPNIIITAVVLYTISLSITALRVYVRWKKLKTDDWLMLLCMLLYTAYTIVQIASVPYGNGMHLENTTIDRASTAMLYWFLAGLLYEPATIILKLSVGASLLLPTYLVLVWDSTWRLKVKITIVLLLSLGSLAGIATTIRMVYGFAAKDVYDKTSSEFLFESTPIAILSTAEVGIGITAASAATLRPLFDKCFGRRKKALQAPASMARRKSSAVPGVLSRSWSALFMRSLRSERRPTLPVVADEVAGMGETQDTQGTQGTLMTATKKEMTWNDMPDLMFVSEMAVSHDGPAAPDSVRTSVLGLTS</sequence>
<feature type="transmembrane region" description="Helical" evidence="6">
    <location>
        <begin position="6"/>
        <end position="29"/>
    </location>
</feature>
<dbReference type="AlphaFoldDB" id="A0A8K0L2I1"/>
<name>A0A8K0L2I1_9PEZI</name>
<dbReference type="InterPro" id="IPR049326">
    <property type="entry name" value="Rhodopsin_dom_fungi"/>
</dbReference>
<evidence type="ECO:0000313" key="9">
    <source>
        <dbReference type="Proteomes" id="UP000809789"/>
    </source>
</evidence>
<dbReference type="InterPro" id="IPR052337">
    <property type="entry name" value="SAT4-like"/>
</dbReference>
<evidence type="ECO:0000256" key="2">
    <source>
        <dbReference type="ARBA" id="ARBA00022692"/>
    </source>
</evidence>
<feature type="domain" description="Rhodopsin" evidence="7">
    <location>
        <begin position="106"/>
        <end position="194"/>
    </location>
</feature>
<dbReference type="Proteomes" id="UP000809789">
    <property type="component" value="Unassembled WGS sequence"/>
</dbReference>
<dbReference type="PANTHER" id="PTHR33048:SF96">
    <property type="entry name" value="INTEGRAL MEMBRANE PROTEIN"/>
    <property type="match status" value="1"/>
</dbReference>
<evidence type="ECO:0000259" key="7">
    <source>
        <dbReference type="Pfam" id="PF20684"/>
    </source>
</evidence>
<evidence type="ECO:0000256" key="5">
    <source>
        <dbReference type="ARBA" id="ARBA00038359"/>
    </source>
</evidence>
<organism evidence="8 9">
    <name type="scientific">Elsinoe batatas</name>
    <dbReference type="NCBI Taxonomy" id="2601811"/>
    <lineage>
        <taxon>Eukaryota</taxon>
        <taxon>Fungi</taxon>
        <taxon>Dikarya</taxon>
        <taxon>Ascomycota</taxon>
        <taxon>Pezizomycotina</taxon>
        <taxon>Dothideomycetes</taxon>
        <taxon>Dothideomycetidae</taxon>
        <taxon>Myriangiales</taxon>
        <taxon>Elsinoaceae</taxon>
        <taxon>Elsinoe</taxon>
    </lineage>
</organism>
<dbReference type="OrthoDB" id="3923077at2759"/>
<feature type="transmembrane region" description="Helical" evidence="6">
    <location>
        <begin position="41"/>
        <end position="62"/>
    </location>
</feature>
<feature type="domain" description="Rhodopsin" evidence="7">
    <location>
        <begin position="27"/>
        <end position="101"/>
    </location>
</feature>
<evidence type="ECO:0000313" key="8">
    <source>
        <dbReference type="EMBL" id="KAG8627907.1"/>
    </source>
</evidence>
<gene>
    <name evidence="8" type="ORF">KVT40_003780</name>
</gene>
<feature type="transmembrane region" description="Helical" evidence="6">
    <location>
        <begin position="169"/>
        <end position="193"/>
    </location>
</feature>
<keyword evidence="4 6" id="KW-0472">Membrane</keyword>
<keyword evidence="2 6" id="KW-0812">Transmembrane</keyword>
<evidence type="ECO:0000256" key="3">
    <source>
        <dbReference type="ARBA" id="ARBA00022989"/>
    </source>
</evidence>
<feature type="transmembrane region" description="Helical" evidence="6">
    <location>
        <begin position="127"/>
        <end position="149"/>
    </location>
</feature>
<proteinExistence type="inferred from homology"/>
<evidence type="ECO:0000256" key="6">
    <source>
        <dbReference type="SAM" id="Phobius"/>
    </source>
</evidence>
<keyword evidence="3 6" id="KW-1133">Transmembrane helix</keyword>
<dbReference type="Pfam" id="PF20684">
    <property type="entry name" value="Fung_rhodopsin"/>
    <property type="match status" value="2"/>
</dbReference>
<accession>A0A8K0L2I1</accession>
<comment type="caution">
    <text evidence="8">The sequence shown here is derived from an EMBL/GenBank/DDBJ whole genome shotgun (WGS) entry which is preliminary data.</text>
</comment>
<dbReference type="PANTHER" id="PTHR33048">
    <property type="entry name" value="PTH11-LIKE INTEGRAL MEMBRANE PROTEIN (AFU_ORTHOLOGUE AFUA_5G11245)"/>
    <property type="match status" value="1"/>
</dbReference>
<comment type="subcellular location">
    <subcellularLocation>
        <location evidence="1">Membrane</location>
        <topology evidence="1">Multi-pass membrane protein</topology>
    </subcellularLocation>
</comment>